<dbReference type="AlphaFoldDB" id="A0AAN6BVV7"/>
<dbReference type="InterPro" id="IPR042099">
    <property type="entry name" value="ANL_N_sf"/>
</dbReference>
<dbReference type="SUPFAM" id="SSF56801">
    <property type="entry name" value="Acetyl-CoA synthetase-like"/>
    <property type="match status" value="1"/>
</dbReference>
<evidence type="ECO:0000259" key="4">
    <source>
        <dbReference type="Pfam" id="PF13193"/>
    </source>
</evidence>
<dbReference type="InterPro" id="IPR020845">
    <property type="entry name" value="AMP-binding_CS"/>
</dbReference>
<evidence type="ECO:0000313" key="5">
    <source>
        <dbReference type="EMBL" id="KAF5229681.1"/>
    </source>
</evidence>
<feature type="domain" description="AMP-binding enzyme C-terminal" evidence="4">
    <location>
        <begin position="447"/>
        <end position="524"/>
    </location>
</feature>
<dbReference type="PROSITE" id="PS00455">
    <property type="entry name" value="AMP_BINDING"/>
    <property type="match status" value="1"/>
</dbReference>
<proteinExistence type="inferred from homology"/>
<dbReference type="InterPro" id="IPR000073">
    <property type="entry name" value="AB_hydrolase_1"/>
</dbReference>
<dbReference type="SUPFAM" id="SSF53474">
    <property type="entry name" value="alpha/beta-Hydrolases"/>
    <property type="match status" value="1"/>
</dbReference>
<dbReference type="Pfam" id="PF00561">
    <property type="entry name" value="Abhydrolase_1"/>
    <property type="match status" value="1"/>
</dbReference>
<feature type="domain" description="AMP-dependent synthetase/ligase" evidence="2">
    <location>
        <begin position="81"/>
        <end position="395"/>
    </location>
</feature>
<protein>
    <submittedName>
        <fullName evidence="5">Uncharacterized protein</fullName>
    </submittedName>
</protein>
<evidence type="ECO:0000313" key="6">
    <source>
        <dbReference type="Proteomes" id="UP000537989"/>
    </source>
</evidence>
<organism evidence="5 6">
    <name type="scientific">Fusarium austroamericanum</name>
    <dbReference type="NCBI Taxonomy" id="282268"/>
    <lineage>
        <taxon>Eukaryota</taxon>
        <taxon>Fungi</taxon>
        <taxon>Dikarya</taxon>
        <taxon>Ascomycota</taxon>
        <taxon>Pezizomycotina</taxon>
        <taxon>Sordariomycetes</taxon>
        <taxon>Hypocreomycetidae</taxon>
        <taxon>Hypocreales</taxon>
        <taxon>Nectriaceae</taxon>
        <taxon>Fusarium</taxon>
    </lineage>
</organism>
<dbReference type="InterPro" id="IPR000873">
    <property type="entry name" value="AMP-dep_synth/lig_dom"/>
</dbReference>
<dbReference type="Proteomes" id="UP000537989">
    <property type="component" value="Unassembled WGS sequence"/>
</dbReference>
<dbReference type="Pfam" id="PF13193">
    <property type="entry name" value="AMP-binding_C"/>
    <property type="match status" value="1"/>
</dbReference>
<dbReference type="GO" id="GO:0031956">
    <property type="term" value="F:medium-chain fatty acid-CoA ligase activity"/>
    <property type="evidence" value="ECO:0007669"/>
    <property type="project" value="TreeGrafter"/>
</dbReference>
<dbReference type="InterPro" id="IPR045851">
    <property type="entry name" value="AMP-bd_C_sf"/>
</dbReference>
<dbReference type="PANTHER" id="PTHR43201">
    <property type="entry name" value="ACYL-COA SYNTHETASE"/>
    <property type="match status" value="1"/>
</dbReference>
<dbReference type="Gene3D" id="3.30.300.30">
    <property type="match status" value="1"/>
</dbReference>
<dbReference type="GO" id="GO:0006631">
    <property type="term" value="P:fatty acid metabolic process"/>
    <property type="evidence" value="ECO:0007669"/>
    <property type="project" value="TreeGrafter"/>
</dbReference>
<gene>
    <name evidence="5" type="ORF">FAUST_10265</name>
</gene>
<dbReference type="Gene3D" id="3.40.50.1820">
    <property type="entry name" value="alpha/beta hydrolase"/>
    <property type="match status" value="1"/>
</dbReference>
<dbReference type="Pfam" id="PF00501">
    <property type="entry name" value="AMP-binding"/>
    <property type="match status" value="1"/>
</dbReference>
<evidence type="ECO:0000256" key="1">
    <source>
        <dbReference type="ARBA" id="ARBA00006432"/>
    </source>
</evidence>
<dbReference type="InterPro" id="IPR029058">
    <property type="entry name" value="AB_hydrolase_fold"/>
</dbReference>
<dbReference type="InterPro" id="IPR025110">
    <property type="entry name" value="AMP-bd_C"/>
</dbReference>
<name>A0AAN6BVV7_FUSAU</name>
<keyword evidence="6" id="KW-1185">Reference proteome</keyword>
<feature type="domain" description="AB hydrolase-1" evidence="3">
    <location>
        <begin position="595"/>
        <end position="700"/>
    </location>
</feature>
<comment type="caution">
    <text evidence="5">The sequence shown here is derived from an EMBL/GenBank/DDBJ whole genome shotgun (WGS) entry which is preliminary data.</text>
</comment>
<reference evidence="5 6" key="1">
    <citation type="submission" date="2020-02" db="EMBL/GenBank/DDBJ databases">
        <title>Identification and distribution of gene clusters putatively required for synthesis of sphingolipid metabolism inhibitors in phylogenetically diverse species of the filamentous fungus Fusarium.</title>
        <authorList>
            <person name="Kim H.-S."/>
            <person name="Busman M."/>
            <person name="Brown D.W."/>
            <person name="Divon H."/>
            <person name="Uhlig S."/>
            <person name="Proctor R.H."/>
        </authorList>
    </citation>
    <scope>NUCLEOTIDE SEQUENCE [LARGE SCALE GENOMIC DNA]</scope>
    <source>
        <strain evidence="5 6">NRRL 2903</strain>
    </source>
</reference>
<accession>A0AAN6BVV7</accession>
<dbReference type="PANTHER" id="PTHR43201:SF8">
    <property type="entry name" value="ACYL-COA SYNTHETASE FAMILY MEMBER 3"/>
    <property type="match status" value="1"/>
</dbReference>
<sequence>MVIDTSTANMDRTQIVPLHDGPHVLPNNPLFTRLLRHAHRNYLAIRDRELGVSKTYGELLDAVLGLRDVVRAALPSEVIEQLNNGDEVYVGVLAAGGYEFTVAVLAVLALGAAVVPMFPAAPVDEIVYYATKSQQVAILSSSATAQLAQESAQCCGIAQLNILPNLPRTPRFEPPDISLSSNPPQDPSAPGVVIFTSGTTGKPKGVVLRRTYTHEGAITVGDSYGITHTDVLLHTLPVHHQTGLGTSFFPFLNAGACIEFHGKFDAATVMQRWLQGGLTVFSAVPTIYMRLKWFIEQLPAQEQVPYKQSATQFRAFLCGSSALQEHVQDFWAAEMGRPILARYGATEIPGCIRVSVELRDIPKGSVGQPLPGVEVKISPEGELLVKTPNMFAKYLMEPETTKNAHDADGWYKTGDIARREGNFYFIVGRASVDIIKSGGYKISALDIERACLALPYVNEAMVVGVEDDEFGQRVGAVLALKNAKASDVTIAKVRSDLRGQLAGYKLPTLLRVVEGELPKGATGKVQKKILGPKLIPSPGYEKIPQVQVWKNPRQAGRVQARLLSQTAISMTALPSFTVKKGPITIEALDHGSGHVIVILPSLARGANDYDIVTQFLVEAGYRVIRPQPRGIGKSSGPMEKLTLHDFAADVAMVLDHIKCGPSVIVGHAWGSQPARMLAADRPDLVRGVVMAAASAGKLPPGSTEKPFSRLRTEIDGSGDMSLPESKRLEYLQAAFFGPEGNPRLWLDGWSEAAHKAQAHARIYTPVDEYFSAGEAVPILDLQAEHDAVVVKDVMKPCLGDRVTVQVIKNAGHAMAPEQPEAMANAIIYFTKSL</sequence>
<dbReference type="EMBL" id="JAAMOD010000384">
    <property type="protein sequence ID" value="KAF5229681.1"/>
    <property type="molecule type" value="Genomic_DNA"/>
</dbReference>
<evidence type="ECO:0000259" key="3">
    <source>
        <dbReference type="Pfam" id="PF00561"/>
    </source>
</evidence>
<evidence type="ECO:0000259" key="2">
    <source>
        <dbReference type="Pfam" id="PF00501"/>
    </source>
</evidence>
<dbReference type="Gene3D" id="3.40.50.12780">
    <property type="entry name" value="N-terminal domain of ligase-like"/>
    <property type="match status" value="1"/>
</dbReference>
<comment type="similarity">
    <text evidence="1">Belongs to the ATP-dependent AMP-binding enzyme family.</text>
</comment>